<protein>
    <submittedName>
        <fullName evidence="2">Uncharacterized protein</fullName>
    </submittedName>
</protein>
<dbReference type="OrthoDB" id="2390014at2"/>
<dbReference type="RefSeq" id="WP_125559451.1">
    <property type="nucleotide sequence ID" value="NZ_RBVX01000029.1"/>
</dbReference>
<name>A0A3R9RAJ5_9BACI</name>
<organism evidence="2 3">
    <name type="scientific">Salibacterium salarium</name>
    <dbReference type="NCBI Taxonomy" id="284579"/>
    <lineage>
        <taxon>Bacteria</taxon>
        <taxon>Bacillati</taxon>
        <taxon>Bacillota</taxon>
        <taxon>Bacilli</taxon>
        <taxon>Bacillales</taxon>
        <taxon>Bacillaceae</taxon>
    </lineage>
</organism>
<feature type="region of interest" description="Disordered" evidence="1">
    <location>
        <begin position="34"/>
        <end position="102"/>
    </location>
</feature>
<keyword evidence="3" id="KW-1185">Reference proteome</keyword>
<proteinExistence type="predicted"/>
<dbReference type="Proteomes" id="UP000275076">
    <property type="component" value="Unassembled WGS sequence"/>
</dbReference>
<gene>
    <name evidence="2" type="ORF">D7Z54_22930</name>
</gene>
<sequence length="102" mass="11741">MRKRNFLLPSLVAGVVGTATFFLRDEQKREQLKDVSKRSVAKWTGSTKEKEDEELNEKVGYSEPYDFEDNKMVSEGAMHSVQHSDKAEEKGEEPIRTSFQDK</sequence>
<evidence type="ECO:0000313" key="2">
    <source>
        <dbReference type="EMBL" id="RSL31004.1"/>
    </source>
</evidence>
<comment type="caution">
    <text evidence="2">The sequence shown here is derived from an EMBL/GenBank/DDBJ whole genome shotgun (WGS) entry which is preliminary data.</text>
</comment>
<dbReference type="AlphaFoldDB" id="A0A3R9RAJ5"/>
<dbReference type="EMBL" id="RBVX01000029">
    <property type="protein sequence ID" value="RSL31004.1"/>
    <property type="molecule type" value="Genomic_DNA"/>
</dbReference>
<evidence type="ECO:0000256" key="1">
    <source>
        <dbReference type="SAM" id="MobiDB-lite"/>
    </source>
</evidence>
<reference evidence="2 3" key="1">
    <citation type="submission" date="2018-10" db="EMBL/GenBank/DDBJ databases">
        <title>Draft genome sequence of Bacillus salarius IM0101, isolated from a hypersaline soil in Inner Mongolia, China.</title>
        <authorList>
            <person name="Yamprayoonswat W."/>
            <person name="Boonvisut S."/>
            <person name="Jumpathong W."/>
            <person name="Sittihan S."/>
            <person name="Ruangsuj P."/>
            <person name="Wanthongcharoen S."/>
            <person name="Thongpramul N."/>
            <person name="Pimmason S."/>
            <person name="Yu B."/>
            <person name="Yasawong M."/>
        </authorList>
    </citation>
    <scope>NUCLEOTIDE SEQUENCE [LARGE SCALE GENOMIC DNA]</scope>
    <source>
        <strain evidence="2 3">IM0101</strain>
    </source>
</reference>
<feature type="compositionally biased region" description="Basic and acidic residues" evidence="1">
    <location>
        <begin position="82"/>
        <end position="102"/>
    </location>
</feature>
<accession>A0A3R9RAJ5</accession>
<evidence type="ECO:0000313" key="3">
    <source>
        <dbReference type="Proteomes" id="UP000275076"/>
    </source>
</evidence>